<feature type="binding site" evidence="9">
    <location>
        <position position="71"/>
    </location>
    <ligand>
        <name>4-amino-2-methyl-5-(diphosphooxymethyl)pyrimidine</name>
        <dbReference type="ChEBI" id="CHEBI:57841"/>
    </ligand>
</feature>
<evidence type="ECO:0000256" key="5">
    <source>
        <dbReference type="ARBA" id="ARBA00022977"/>
    </source>
</evidence>
<comment type="pathway">
    <text evidence="1 9 11">Cofactor biosynthesis; thiamine diphosphate biosynthesis; thiamine phosphate from 4-amino-2-methyl-5-diphosphomethylpyrimidine and 4-methyl-5-(2-phosphoethyl)-thiazole: step 1/1.</text>
</comment>
<comment type="catalytic activity">
    <reaction evidence="7 9 10">
        <text>2-(2-carboxy-4-methylthiazol-5-yl)ethyl phosphate + 4-amino-2-methyl-5-(diphosphooxymethyl)pyrimidine + 2 H(+) = thiamine phosphate + CO2 + diphosphate</text>
        <dbReference type="Rhea" id="RHEA:47848"/>
        <dbReference type="ChEBI" id="CHEBI:15378"/>
        <dbReference type="ChEBI" id="CHEBI:16526"/>
        <dbReference type="ChEBI" id="CHEBI:33019"/>
        <dbReference type="ChEBI" id="CHEBI:37575"/>
        <dbReference type="ChEBI" id="CHEBI:57841"/>
        <dbReference type="ChEBI" id="CHEBI:62890"/>
        <dbReference type="EC" id="2.5.1.3"/>
    </reaction>
</comment>
<gene>
    <name evidence="9 13" type="primary">thiE</name>
    <name evidence="13" type="ORF">CSC2_35160</name>
</gene>
<evidence type="ECO:0000256" key="8">
    <source>
        <dbReference type="ARBA" id="ARBA00047883"/>
    </source>
</evidence>
<dbReference type="InterPro" id="IPR034291">
    <property type="entry name" value="TMP_synthase"/>
</dbReference>
<feature type="binding site" evidence="9">
    <location>
        <position position="91"/>
    </location>
    <ligand>
        <name>Mg(2+)</name>
        <dbReference type="ChEBI" id="CHEBI:18420"/>
    </ligand>
</feature>
<comment type="catalytic activity">
    <reaction evidence="8 9 10">
        <text>2-[(2R,5Z)-2-carboxy-4-methylthiazol-5(2H)-ylidene]ethyl phosphate + 4-amino-2-methyl-5-(diphosphooxymethyl)pyrimidine + 2 H(+) = thiamine phosphate + CO2 + diphosphate</text>
        <dbReference type="Rhea" id="RHEA:47844"/>
        <dbReference type="ChEBI" id="CHEBI:15378"/>
        <dbReference type="ChEBI" id="CHEBI:16526"/>
        <dbReference type="ChEBI" id="CHEBI:33019"/>
        <dbReference type="ChEBI" id="CHEBI:37575"/>
        <dbReference type="ChEBI" id="CHEBI:57841"/>
        <dbReference type="ChEBI" id="CHEBI:62899"/>
        <dbReference type="EC" id="2.5.1.3"/>
    </reaction>
</comment>
<evidence type="ECO:0000313" key="13">
    <source>
        <dbReference type="EMBL" id="GFZ32990.1"/>
    </source>
</evidence>
<keyword evidence="3 9" id="KW-0479">Metal-binding</keyword>
<organism evidence="13 14">
    <name type="scientific">Clostridium zeae</name>
    <dbReference type="NCBI Taxonomy" id="2759022"/>
    <lineage>
        <taxon>Bacteria</taxon>
        <taxon>Bacillati</taxon>
        <taxon>Bacillota</taxon>
        <taxon>Clostridia</taxon>
        <taxon>Eubacteriales</taxon>
        <taxon>Clostridiaceae</taxon>
        <taxon>Clostridium</taxon>
    </lineage>
</organism>
<evidence type="ECO:0000256" key="7">
    <source>
        <dbReference type="ARBA" id="ARBA00047851"/>
    </source>
</evidence>
<feature type="binding site" evidence="9">
    <location>
        <position position="139"/>
    </location>
    <ligand>
        <name>4-amino-2-methyl-5-(diphosphooxymethyl)pyrimidine</name>
        <dbReference type="ChEBI" id="CHEBI:57841"/>
    </ligand>
</feature>
<dbReference type="EC" id="2.5.1.3" evidence="9"/>
<feature type="binding site" evidence="9">
    <location>
        <position position="110"/>
    </location>
    <ligand>
        <name>4-amino-2-methyl-5-(diphosphooxymethyl)pyrimidine</name>
        <dbReference type="ChEBI" id="CHEBI:57841"/>
    </ligand>
</feature>
<dbReference type="Gene3D" id="3.20.20.70">
    <property type="entry name" value="Aldolase class I"/>
    <property type="match status" value="1"/>
</dbReference>
<feature type="binding site" evidence="9">
    <location>
        <begin position="39"/>
        <end position="43"/>
    </location>
    <ligand>
        <name>4-amino-2-methyl-5-(diphosphooxymethyl)pyrimidine</name>
        <dbReference type="ChEBI" id="CHEBI:57841"/>
    </ligand>
</feature>
<evidence type="ECO:0000256" key="3">
    <source>
        <dbReference type="ARBA" id="ARBA00022723"/>
    </source>
</evidence>
<reference evidence="13 14" key="1">
    <citation type="journal article" date="2021" name="Int. J. Syst. Evol. Microbiol.">
        <title>Clostridium zeae sp. nov., isolated from corn silage.</title>
        <authorList>
            <person name="Kobayashi H."/>
            <person name="Tanizawa Y."/>
            <person name="Yagura M."/>
            <person name="Sakamoto M."/>
            <person name="Ohkuma M."/>
            <person name="Tohno M."/>
        </authorList>
    </citation>
    <scope>NUCLEOTIDE SEQUENCE [LARGE SCALE GENOMIC DNA]</scope>
    <source>
        <strain evidence="13 14">CSC2</strain>
    </source>
</reference>
<feature type="binding site" evidence="9">
    <location>
        <position position="72"/>
    </location>
    <ligand>
        <name>Mg(2+)</name>
        <dbReference type="ChEBI" id="CHEBI:18420"/>
    </ligand>
</feature>
<dbReference type="CDD" id="cd00564">
    <property type="entry name" value="TMP_TenI"/>
    <property type="match status" value="1"/>
</dbReference>
<dbReference type="SUPFAM" id="SSF51391">
    <property type="entry name" value="Thiamin phosphate synthase"/>
    <property type="match status" value="1"/>
</dbReference>
<dbReference type="RefSeq" id="WP_206871239.1">
    <property type="nucleotide sequence ID" value="NZ_BMBA01000004.1"/>
</dbReference>
<keyword evidence="14" id="KW-1185">Reference proteome</keyword>
<dbReference type="NCBIfam" id="TIGR00693">
    <property type="entry name" value="thiE"/>
    <property type="match status" value="1"/>
</dbReference>
<evidence type="ECO:0000256" key="4">
    <source>
        <dbReference type="ARBA" id="ARBA00022842"/>
    </source>
</evidence>
<feature type="domain" description="Thiamine phosphate synthase/TenI" evidence="12">
    <location>
        <begin position="9"/>
        <end position="189"/>
    </location>
</feature>
<evidence type="ECO:0000256" key="11">
    <source>
        <dbReference type="RuleBase" id="RU004253"/>
    </source>
</evidence>
<evidence type="ECO:0000256" key="1">
    <source>
        <dbReference type="ARBA" id="ARBA00005165"/>
    </source>
</evidence>
<dbReference type="Proteomes" id="UP000663802">
    <property type="component" value="Unassembled WGS sequence"/>
</dbReference>
<dbReference type="InterPro" id="IPR013785">
    <property type="entry name" value="Aldolase_TIM"/>
</dbReference>
<accession>A0ABQ1EDY7</accession>
<dbReference type="PANTHER" id="PTHR20857:SF23">
    <property type="entry name" value="THIAMINE BIOSYNTHETIC BIFUNCTIONAL ENZYME"/>
    <property type="match status" value="1"/>
</dbReference>
<protein>
    <recommendedName>
        <fullName evidence="9">Thiamine-phosphate synthase</fullName>
        <shortName evidence="9">TP synthase</shortName>
        <shortName evidence="9">TPS</shortName>
        <ecNumber evidence="9">2.5.1.3</ecNumber>
    </recommendedName>
    <alternativeName>
        <fullName evidence="9">Thiamine-phosphate pyrophosphorylase</fullName>
        <shortName evidence="9">TMP pyrophosphorylase</shortName>
        <shortName evidence="9">TMP-PPase</shortName>
    </alternativeName>
</protein>
<evidence type="ECO:0000256" key="6">
    <source>
        <dbReference type="ARBA" id="ARBA00047334"/>
    </source>
</evidence>
<dbReference type="InterPro" id="IPR022998">
    <property type="entry name" value="ThiamineP_synth_TenI"/>
</dbReference>
<keyword evidence="2 9" id="KW-0808">Transferase</keyword>
<evidence type="ECO:0000256" key="2">
    <source>
        <dbReference type="ARBA" id="ARBA00022679"/>
    </source>
</evidence>
<evidence type="ECO:0000313" key="14">
    <source>
        <dbReference type="Proteomes" id="UP000663802"/>
    </source>
</evidence>
<comment type="catalytic activity">
    <reaction evidence="6 9 10">
        <text>4-methyl-5-(2-phosphooxyethyl)-thiazole + 4-amino-2-methyl-5-(diphosphooxymethyl)pyrimidine + H(+) = thiamine phosphate + diphosphate</text>
        <dbReference type="Rhea" id="RHEA:22328"/>
        <dbReference type="ChEBI" id="CHEBI:15378"/>
        <dbReference type="ChEBI" id="CHEBI:33019"/>
        <dbReference type="ChEBI" id="CHEBI:37575"/>
        <dbReference type="ChEBI" id="CHEBI:57841"/>
        <dbReference type="ChEBI" id="CHEBI:58296"/>
        <dbReference type="EC" id="2.5.1.3"/>
    </reaction>
</comment>
<keyword evidence="4 9" id="KW-0460">Magnesium</keyword>
<sequence>MKSNIDYKLYLVTDRGILSGRDITTAVEDAIKGGATLVQLREKDISTFDFYKVALKVKAVTSSYNIPLIINDRIDIALAVDAEGIHVGQSDMPCEIVRKIVGQDKIVGVSTSTVEEAKKAEKDGADYIGVGAIFPTISKDDAKSVSIELLKAIKESVSIPVVAIGGISSKNVALLKPANIEGVAVISDILGKDDITLAAKELKELI</sequence>
<keyword evidence="5 9" id="KW-0784">Thiamine biosynthesis</keyword>
<feature type="binding site" evidence="9">
    <location>
        <begin position="186"/>
        <end position="187"/>
    </location>
    <ligand>
        <name>2-[(2R,5Z)-2-carboxy-4-methylthiazol-5(2H)-ylidene]ethyl phosphate</name>
        <dbReference type="ChEBI" id="CHEBI:62899"/>
    </ligand>
</feature>
<evidence type="ECO:0000256" key="10">
    <source>
        <dbReference type="RuleBase" id="RU003826"/>
    </source>
</evidence>
<comment type="function">
    <text evidence="9">Condenses 4-methyl-5-(beta-hydroxyethyl)thiazole monophosphate (THZ-P) and 2-methyl-4-amino-5-hydroxymethyl pyrimidine pyrophosphate (HMP-PP) to form thiamine monophosphate (TMP).</text>
</comment>
<evidence type="ECO:0000256" key="9">
    <source>
        <dbReference type="HAMAP-Rule" id="MF_00097"/>
    </source>
</evidence>
<dbReference type="HAMAP" id="MF_00097">
    <property type="entry name" value="TMP_synthase"/>
    <property type="match status" value="1"/>
</dbReference>
<proteinExistence type="inferred from homology"/>
<comment type="similarity">
    <text evidence="9 10">Belongs to the thiamine-phosphate synthase family.</text>
</comment>
<comment type="cofactor">
    <cofactor evidence="9">
        <name>Mg(2+)</name>
        <dbReference type="ChEBI" id="CHEBI:18420"/>
    </cofactor>
    <text evidence="9">Binds 1 Mg(2+) ion per subunit.</text>
</comment>
<dbReference type="EMBL" id="BMBA01000004">
    <property type="protein sequence ID" value="GFZ32990.1"/>
    <property type="molecule type" value="Genomic_DNA"/>
</dbReference>
<feature type="binding site" evidence="9">
    <location>
        <position position="166"/>
    </location>
    <ligand>
        <name>2-[(2R,5Z)-2-carboxy-4-methylthiazol-5(2H)-ylidene]ethyl phosphate</name>
        <dbReference type="ChEBI" id="CHEBI:62899"/>
    </ligand>
</feature>
<dbReference type="Pfam" id="PF02581">
    <property type="entry name" value="TMP-TENI"/>
    <property type="match status" value="1"/>
</dbReference>
<feature type="binding site" evidence="9">
    <location>
        <begin position="136"/>
        <end position="138"/>
    </location>
    <ligand>
        <name>2-[(2R,5Z)-2-carboxy-4-methylthiazol-5(2H)-ylidene]ethyl phosphate</name>
        <dbReference type="ChEBI" id="CHEBI:62899"/>
    </ligand>
</feature>
<dbReference type="InterPro" id="IPR036206">
    <property type="entry name" value="ThiamineP_synth_sf"/>
</dbReference>
<evidence type="ECO:0000259" key="12">
    <source>
        <dbReference type="Pfam" id="PF02581"/>
    </source>
</evidence>
<name>A0ABQ1EDY7_9CLOT</name>
<comment type="caution">
    <text evidence="13">The sequence shown here is derived from an EMBL/GenBank/DDBJ whole genome shotgun (WGS) entry which is preliminary data.</text>
</comment>
<dbReference type="PANTHER" id="PTHR20857">
    <property type="entry name" value="THIAMINE-PHOSPHATE PYROPHOSPHORYLASE"/>
    <property type="match status" value="1"/>
</dbReference>